<feature type="domain" description="MobA/VirD2-like nuclease" evidence="2">
    <location>
        <begin position="59"/>
        <end position="189"/>
    </location>
</feature>
<organism evidence="4 5">
    <name type="scientific">Qipengyuania citrea</name>
    <dbReference type="NCBI Taxonomy" id="225971"/>
    <lineage>
        <taxon>Bacteria</taxon>
        <taxon>Pseudomonadati</taxon>
        <taxon>Pseudomonadota</taxon>
        <taxon>Alphaproteobacteria</taxon>
        <taxon>Sphingomonadales</taxon>
        <taxon>Erythrobacteraceae</taxon>
        <taxon>Qipengyuania</taxon>
    </lineage>
</organism>
<comment type="caution">
    <text evidence="4">The sequence shown here is derived from an EMBL/GenBank/DDBJ whole genome shotgun (WGS) entry which is preliminary data.</text>
</comment>
<gene>
    <name evidence="4" type="ORF">GRI55_09550</name>
    <name evidence="3" type="ORF">QOZ97_000478</name>
</gene>
<feature type="region of interest" description="Disordered" evidence="1">
    <location>
        <begin position="524"/>
        <end position="587"/>
    </location>
</feature>
<evidence type="ECO:0000313" key="5">
    <source>
        <dbReference type="Proteomes" id="UP000439914"/>
    </source>
</evidence>
<proteinExistence type="predicted"/>
<dbReference type="AlphaFoldDB" id="A0A6I4UE68"/>
<dbReference type="Proteomes" id="UP001238601">
    <property type="component" value="Unassembled WGS sequence"/>
</dbReference>
<dbReference type="EMBL" id="WTYG01000002">
    <property type="protein sequence ID" value="MXP36017.1"/>
    <property type="molecule type" value="Genomic_DNA"/>
</dbReference>
<evidence type="ECO:0000256" key="1">
    <source>
        <dbReference type="SAM" id="MobiDB-lite"/>
    </source>
</evidence>
<reference evidence="4 5" key="1">
    <citation type="submission" date="2019-12" db="EMBL/GenBank/DDBJ databases">
        <title>Genomic-based taxomic classification of the family Erythrobacteraceae.</title>
        <authorList>
            <person name="Xu L."/>
        </authorList>
    </citation>
    <scope>NUCLEOTIDE SEQUENCE [LARGE SCALE GENOMIC DNA]</scope>
    <source>
        <strain evidence="4 5">CGMCC 1.8703</strain>
    </source>
</reference>
<evidence type="ECO:0000313" key="6">
    <source>
        <dbReference type="Proteomes" id="UP001238601"/>
    </source>
</evidence>
<protein>
    <submittedName>
        <fullName evidence="4">Relaxase/mobilization nuclease domain-containing protein</fullName>
    </submittedName>
</protein>
<evidence type="ECO:0000313" key="4">
    <source>
        <dbReference type="EMBL" id="MXP36017.1"/>
    </source>
</evidence>
<dbReference type="GeneID" id="93685320"/>
<dbReference type="EMBL" id="JAUSWK010000001">
    <property type="protein sequence ID" value="MDQ0564968.1"/>
    <property type="molecule type" value="Genomic_DNA"/>
</dbReference>
<accession>A0A6I4UE68</accession>
<reference evidence="3 6" key="2">
    <citation type="submission" date="2023-07" db="EMBL/GenBank/DDBJ databases">
        <title>Genomic Encyclopedia of Type Strains, Phase IV (KMG-IV): sequencing the most valuable type-strain genomes for metagenomic binning, comparative biology and taxonomic classification.</title>
        <authorList>
            <person name="Goeker M."/>
        </authorList>
    </citation>
    <scope>NUCLEOTIDE SEQUENCE [LARGE SCALE GENOMIC DNA]</scope>
    <source>
        <strain evidence="3 6">DSM 14432</strain>
    </source>
</reference>
<sequence>MTAFFKAESRGLAKATDRSRLRDKAGALVHYIWRAQLKDLATAQMMTSVDSYHSDLLRYVRRDDHSEEVAAKLARNILCHSPEAIAEEVAALLEAADGGDGLVEHFIVSIRDDEEMLEHFEEAVDILLQGLGLENCPAVAAVHLDTDHPHFHLMVTRIDTHTGEPVPLPKYDLLRAHQLLACMEDRFGWRREAKARWEVRDGRLIGDGGSIDLGPADDPSLWPDEDFSRAKCAKARSELGRDESSLSSEQLVKEIIPGLVERHSELGPFLSDLGQFGIELAMTGSNAAYQVHYVDDEGRKASEKVRPSVLRKWSSAKLQERFGPLPRDFSGKAKPQKATRHQVDRIRFEAEKAEFQGRLKRVSNALRKSLGNAASEAMTSTRSSCAFPSFEDWMAGARPGDPAEILAMATGSTIVHSPKIIQNPHRLDIIEDASFRGRRLGAKVVYTAKDRSEASTRVTDCGDVIVITGRPTDAAIALSLRLLKLRGEEAVIAEGFSRRDLRRVHKIANELGLAIVEPQKQQMPTFPAPIQPHAPDQAATSHPVRPNDGAGASEPRPKPSPQNSHSLPGGAAEGKPWPRYPDQDLGR</sequence>
<dbReference type="InterPro" id="IPR005094">
    <property type="entry name" value="Endonuclease_MobA/VirD2"/>
</dbReference>
<evidence type="ECO:0000259" key="2">
    <source>
        <dbReference type="Pfam" id="PF03432"/>
    </source>
</evidence>
<evidence type="ECO:0000313" key="3">
    <source>
        <dbReference type="EMBL" id="MDQ0564968.1"/>
    </source>
</evidence>
<dbReference type="Proteomes" id="UP000439914">
    <property type="component" value="Unassembled WGS sequence"/>
</dbReference>
<dbReference type="RefSeq" id="WP_160766955.1">
    <property type="nucleotide sequence ID" value="NZ_JAUSWK010000001.1"/>
</dbReference>
<keyword evidence="6" id="KW-1185">Reference proteome</keyword>
<dbReference type="Pfam" id="PF03432">
    <property type="entry name" value="Relaxase"/>
    <property type="match status" value="1"/>
</dbReference>
<name>A0A6I4UE68_9SPHN</name>